<reference evidence="2" key="1">
    <citation type="submission" date="2020-08" db="EMBL/GenBank/DDBJ databases">
        <title>Plant Genome Project.</title>
        <authorList>
            <person name="Zhang R.-G."/>
        </authorList>
    </citation>
    <scope>NUCLEOTIDE SEQUENCE</scope>
    <source>
        <strain evidence="2">WSP0</strain>
        <tissue evidence="2">Leaf</tissue>
    </source>
</reference>
<keyword evidence="3" id="KW-1185">Reference proteome</keyword>
<feature type="compositionally biased region" description="Polar residues" evidence="1">
    <location>
        <begin position="318"/>
        <end position="329"/>
    </location>
</feature>
<evidence type="ECO:0000313" key="2">
    <source>
        <dbReference type="EMBL" id="KAG5565765.1"/>
    </source>
</evidence>
<organism evidence="2 3">
    <name type="scientific">Rhododendron griersonianum</name>
    <dbReference type="NCBI Taxonomy" id="479676"/>
    <lineage>
        <taxon>Eukaryota</taxon>
        <taxon>Viridiplantae</taxon>
        <taxon>Streptophyta</taxon>
        <taxon>Embryophyta</taxon>
        <taxon>Tracheophyta</taxon>
        <taxon>Spermatophyta</taxon>
        <taxon>Magnoliopsida</taxon>
        <taxon>eudicotyledons</taxon>
        <taxon>Gunneridae</taxon>
        <taxon>Pentapetalae</taxon>
        <taxon>asterids</taxon>
        <taxon>Ericales</taxon>
        <taxon>Ericaceae</taxon>
        <taxon>Ericoideae</taxon>
        <taxon>Rhodoreae</taxon>
        <taxon>Rhododendron</taxon>
    </lineage>
</organism>
<feature type="region of interest" description="Disordered" evidence="1">
    <location>
        <begin position="296"/>
        <end position="329"/>
    </location>
</feature>
<proteinExistence type="predicted"/>
<protein>
    <submittedName>
        <fullName evidence="2">Uncharacterized protein</fullName>
    </submittedName>
</protein>
<sequence length="470" mass="49852">MAISAAPEVLAPAVSSAVSCNAMGQARVEISDSNPCQKWVLNRSQYRGLVFNRGSPVSVAGGGSIVSTEARRTSCGPNESSAGSGHGYTRAGPSVEVHNYPNRGTPTWLPDKYPGSQNFSDPEEWDFAGLYQIIKLPVGQATGDIKLLVALAAGKGFVPVGGTCSGGKPSVLLMAVQKENEIHVWNGISSLPQQPDKQEWVQVRNGKQKVVQDLSNKGETDLADCTSVLVEQVLSDSDEELLGVLEKVVSSAKGAQIVQDATPLEAIPEPIPMADGTISFAEGLGSKALDSNEMRRQQKNARYSPPNSTHKPFDLCPSPSTNFKRTSPSRKLQQVFEEELMKEVRVNSNSIQKTLEVELENVIVGIISSTHPTSSVPQLGSVSSGMFDPIQVEGSDSEEVLMEVLQGVVSSTLEADSLIQQPRSAVPLGVSTLHPVTSADPVTVPDPATVPDTATSDQAVHDNFSGVVAC</sequence>
<dbReference type="EMBL" id="JACTNZ010000001">
    <property type="protein sequence ID" value="KAG5565765.1"/>
    <property type="molecule type" value="Genomic_DNA"/>
</dbReference>
<evidence type="ECO:0000256" key="1">
    <source>
        <dbReference type="SAM" id="MobiDB-lite"/>
    </source>
</evidence>
<evidence type="ECO:0000313" key="3">
    <source>
        <dbReference type="Proteomes" id="UP000823749"/>
    </source>
</evidence>
<gene>
    <name evidence="2" type="ORF">RHGRI_001623</name>
</gene>
<feature type="region of interest" description="Disordered" evidence="1">
    <location>
        <begin position="69"/>
        <end position="88"/>
    </location>
</feature>
<accession>A0AAV6LKT1</accession>
<dbReference type="Proteomes" id="UP000823749">
    <property type="component" value="Chromosome 1"/>
</dbReference>
<dbReference type="AlphaFoldDB" id="A0AAV6LKT1"/>
<comment type="caution">
    <text evidence="2">The sequence shown here is derived from an EMBL/GenBank/DDBJ whole genome shotgun (WGS) entry which is preliminary data.</text>
</comment>
<name>A0AAV6LKT1_9ERIC</name>